<dbReference type="AlphaFoldDB" id="A0A0V7ZQH6"/>
<reference evidence="2 3" key="1">
    <citation type="journal article" date="2015" name="Genome Announc.">
        <title>Draft Genome of the Euendolithic (true boring) Cyanobacterium Mastigocoleus testarum strain BC008.</title>
        <authorList>
            <person name="Guida B.S."/>
            <person name="Garcia-Pichel F."/>
        </authorList>
    </citation>
    <scope>NUCLEOTIDE SEQUENCE [LARGE SCALE GENOMIC DNA]</scope>
    <source>
        <strain evidence="2 3">BC008</strain>
    </source>
</reference>
<proteinExistence type="predicted"/>
<dbReference type="Proteomes" id="UP000053372">
    <property type="component" value="Unassembled WGS sequence"/>
</dbReference>
<evidence type="ECO:0008006" key="4">
    <source>
        <dbReference type="Google" id="ProtNLM"/>
    </source>
</evidence>
<evidence type="ECO:0000313" key="3">
    <source>
        <dbReference type="Proteomes" id="UP000053372"/>
    </source>
</evidence>
<gene>
    <name evidence="2" type="ORF">BC008_26430</name>
</gene>
<sequence length="382" mass="44231">MTKTESFLLPLFQELQKQGIPLGMSEYLLALKSIREGIGIEDIDRLERFLKLLWAKSQEDREIFNLKFTELVKPRLYKPIIIASKINEDEPSTDSSNKSITASPSSKNNQVEKSNQIKTETKTKTPTKQQQYNIPARSSRELSSIRNLSKSTYKKNPYNLIPRLPMSQRDMTVSWRHLRRLRREGIAEDLDVQETINDICKTGFFRRPVLQPRRRNQVELVLLIDREGSMSPFNPLMKALQKSIEKGGLLGKISTYYFHDCPEVYFYKKPNLTQTCPIEDVLSEQVRDNSVLIVSDAGAARRTYDGQRLKETKAFIKQLRQYTYLYAWLNPVPQSRWKTTTAENIGEFVPMYPLDRQGLNDIVKILIGHPFPPGVRLDDQDS</sequence>
<dbReference type="EMBL" id="LMTZ01000094">
    <property type="protein sequence ID" value="KST66731.1"/>
    <property type="molecule type" value="Genomic_DNA"/>
</dbReference>
<accession>A0A0V7ZQH6</accession>
<dbReference type="RefSeq" id="WP_027846714.1">
    <property type="nucleotide sequence ID" value="NZ_LMTZ01000094.1"/>
</dbReference>
<feature type="compositionally biased region" description="Polar residues" evidence="1">
    <location>
        <begin position="93"/>
        <end position="114"/>
    </location>
</feature>
<dbReference type="Pfam" id="PF05762">
    <property type="entry name" value="VWA_CoxE"/>
    <property type="match status" value="1"/>
</dbReference>
<dbReference type="InterPro" id="IPR008912">
    <property type="entry name" value="Uncharacterised_CoxE"/>
</dbReference>
<keyword evidence="3" id="KW-1185">Reference proteome</keyword>
<evidence type="ECO:0000313" key="2">
    <source>
        <dbReference type="EMBL" id="KST66731.1"/>
    </source>
</evidence>
<dbReference type="PANTHER" id="PTHR39338:SF7">
    <property type="entry name" value="BLL6692 PROTEIN"/>
    <property type="match status" value="1"/>
</dbReference>
<protein>
    <recommendedName>
        <fullName evidence="4">VWA containing CoxE family protein</fullName>
    </recommendedName>
</protein>
<name>A0A0V7ZQH6_9CYAN</name>
<feature type="region of interest" description="Disordered" evidence="1">
    <location>
        <begin position="88"/>
        <end position="140"/>
    </location>
</feature>
<dbReference type="OrthoDB" id="9764216at2"/>
<evidence type="ECO:0000256" key="1">
    <source>
        <dbReference type="SAM" id="MobiDB-lite"/>
    </source>
</evidence>
<comment type="caution">
    <text evidence="2">The sequence shown here is derived from an EMBL/GenBank/DDBJ whole genome shotgun (WGS) entry which is preliminary data.</text>
</comment>
<dbReference type="PANTHER" id="PTHR39338">
    <property type="entry name" value="BLL5662 PROTEIN-RELATED"/>
    <property type="match status" value="1"/>
</dbReference>
<organism evidence="2 3">
    <name type="scientific">Mastigocoleus testarum BC008</name>
    <dbReference type="NCBI Taxonomy" id="371196"/>
    <lineage>
        <taxon>Bacteria</taxon>
        <taxon>Bacillati</taxon>
        <taxon>Cyanobacteriota</taxon>
        <taxon>Cyanophyceae</taxon>
        <taxon>Nostocales</taxon>
        <taxon>Hapalosiphonaceae</taxon>
        <taxon>Mastigocoleus</taxon>
    </lineage>
</organism>